<keyword evidence="1 4" id="KW-0479">Metal-binding</keyword>
<evidence type="ECO:0000256" key="2">
    <source>
        <dbReference type="ARBA" id="ARBA00022801"/>
    </source>
</evidence>
<accession>A0A830FD46</accession>
<evidence type="ECO:0000256" key="3">
    <source>
        <dbReference type="ARBA" id="ARBA00022833"/>
    </source>
</evidence>
<sequence length="437" mass="46219">MTLGIVVSRADSASVHVGDHLRDLGEWERIDEGDAFRAPGFELRYFDDWHLELDGVADAFDAAVDAVVFASRHSGDTGPMLTAHFTGNFGRAEHGGADRSLAPACTRAASAVLDALTDHAPDGYDVGMECTHHGPTDPGAPSMFVEVGSSEAEWDDPDAARAAASAILALGGVPARDDRALVAFGGGHYAPRATRIARETDWAVGHVAADWCLDDLGAPDENRDVVDAVFAQSGATRAVVDGEKPALEAVIDDLGYRVVSETWVREVDGVPLDRAAALEAELAPVDDGLRFGDAASANETAREAFTVVDLPNALWADAHSVDPDAALAAAREHSLAYETTENGNRVEGRAAFPDAAAYDAYVDALCDVLAEAYDRVERRDDTVLVEADAFDPALAAERGVPEGPKFGRLANGDAVTVDGREITPGDVTARQRDTYNV</sequence>
<dbReference type="GO" id="GO:0019478">
    <property type="term" value="P:D-amino acid catabolic process"/>
    <property type="evidence" value="ECO:0007669"/>
    <property type="project" value="UniProtKB-UniRule"/>
</dbReference>
<dbReference type="GO" id="GO:0008270">
    <property type="term" value="F:zinc ion binding"/>
    <property type="evidence" value="ECO:0007669"/>
    <property type="project" value="UniProtKB-UniRule"/>
</dbReference>
<dbReference type="Pfam" id="PF04414">
    <property type="entry name" value="tRNA_deacylase"/>
    <property type="match status" value="1"/>
</dbReference>
<dbReference type="GO" id="GO:0051499">
    <property type="term" value="F:D-aminoacyl-tRNA deacylase activity"/>
    <property type="evidence" value="ECO:0007669"/>
    <property type="project" value="UniProtKB-UniRule"/>
</dbReference>
<reference evidence="5" key="1">
    <citation type="journal article" date="2014" name="Int. J. Syst. Evol. Microbiol.">
        <title>Complete genome sequence of Corynebacterium casei LMG S-19264T (=DSM 44701T), isolated from a smear-ripened cheese.</title>
        <authorList>
            <consortium name="US DOE Joint Genome Institute (JGI-PGF)"/>
            <person name="Walter F."/>
            <person name="Albersmeier A."/>
            <person name="Kalinowski J."/>
            <person name="Ruckert C."/>
        </authorList>
    </citation>
    <scope>NUCLEOTIDE SEQUENCE</scope>
    <source>
        <strain evidence="5">JCM 19596</strain>
    </source>
</reference>
<dbReference type="SUPFAM" id="SSF142535">
    <property type="entry name" value="AF0625-like"/>
    <property type="match status" value="1"/>
</dbReference>
<dbReference type="EMBL" id="BMPG01000002">
    <property type="protein sequence ID" value="GGL63302.1"/>
    <property type="molecule type" value="Genomic_DNA"/>
</dbReference>
<evidence type="ECO:0000313" key="6">
    <source>
        <dbReference type="Proteomes" id="UP000607197"/>
    </source>
</evidence>
<protein>
    <recommendedName>
        <fullName evidence="4">D-aminoacyl-tRNA deacylase</fullName>
        <ecNumber evidence="4">3.1.1.96</ecNumber>
    </recommendedName>
</protein>
<evidence type="ECO:0000256" key="1">
    <source>
        <dbReference type="ARBA" id="ARBA00022723"/>
    </source>
</evidence>
<evidence type="ECO:0000313" key="5">
    <source>
        <dbReference type="EMBL" id="GGL63302.1"/>
    </source>
</evidence>
<proteinExistence type="inferred from homology"/>
<dbReference type="PANTHER" id="PTHR34667">
    <property type="entry name" value="D-AMINOACYL-TRNA DEACYLASE"/>
    <property type="match status" value="1"/>
</dbReference>
<comment type="catalytic activity">
    <reaction evidence="4">
        <text>glycyl-tRNA(Ala) + H2O = tRNA(Ala) + glycine + H(+)</text>
        <dbReference type="Rhea" id="RHEA:53744"/>
        <dbReference type="Rhea" id="RHEA-COMP:9657"/>
        <dbReference type="Rhea" id="RHEA-COMP:13640"/>
        <dbReference type="ChEBI" id="CHEBI:15377"/>
        <dbReference type="ChEBI" id="CHEBI:15378"/>
        <dbReference type="ChEBI" id="CHEBI:57305"/>
        <dbReference type="ChEBI" id="CHEBI:78442"/>
        <dbReference type="ChEBI" id="CHEBI:78522"/>
        <dbReference type="EC" id="3.1.1.96"/>
    </reaction>
</comment>
<comment type="catalytic activity">
    <reaction evidence="4">
        <text>a D-aminoacyl-tRNA + H2O = a tRNA + a D-alpha-amino acid + H(+)</text>
        <dbReference type="Rhea" id="RHEA:13953"/>
        <dbReference type="Rhea" id="RHEA-COMP:10123"/>
        <dbReference type="Rhea" id="RHEA-COMP:10124"/>
        <dbReference type="ChEBI" id="CHEBI:15377"/>
        <dbReference type="ChEBI" id="CHEBI:15378"/>
        <dbReference type="ChEBI" id="CHEBI:59871"/>
        <dbReference type="ChEBI" id="CHEBI:78442"/>
        <dbReference type="ChEBI" id="CHEBI:79333"/>
        <dbReference type="EC" id="3.1.1.96"/>
    </reaction>
</comment>
<dbReference type="InterPro" id="IPR007508">
    <property type="entry name" value="DtdA"/>
</dbReference>
<dbReference type="InterPro" id="IPR018033">
    <property type="entry name" value="Deacylase_DtdA_archaea"/>
</dbReference>
<dbReference type="OrthoDB" id="9863at2157"/>
<comment type="similarity">
    <text evidence="4">Belongs to the DtdA deacylase family.</text>
</comment>
<dbReference type="Gene3D" id="3.40.630.50">
    <property type="entry name" value="AF0625-like"/>
    <property type="match status" value="1"/>
</dbReference>
<keyword evidence="6" id="KW-1185">Reference proteome</keyword>
<gene>
    <name evidence="4" type="primary">dtdA</name>
    <name evidence="5" type="ORF">GCM10009039_21500</name>
</gene>
<comment type="subunit">
    <text evidence="4">Monomer.</text>
</comment>
<organism evidence="5 6">
    <name type="scientific">Halocalculus aciditolerans</name>
    <dbReference type="NCBI Taxonomy" id="1383812"/>
    <lineage>
        <taxon>Archaea</taxon>
        <taxon>Methanobacteriati</taxon>
        <taxon>Methanobacteriota</taxon>
        <taxon>Stenosarchaea group</taxon>
        <taxon>Halobacteria</taxon>
        <taxon>Halobacteriales</taxon>
        <taxon>Halobacteriaceae</taxon>
        <taxon>Halocalculus</taxon>
    </lineage>
</organism>
<comment type="cofactor">
    <cofactor evidence="4">
        <name>Zn(2+)</name>
        <dbReference type="ChEBI" id="CHEBI:29105"/>
    </cofactor>
    <text evidence="4">Binds 2 Zn(2+) ions per subunit.</text>
</comment>
<dbReference type="PANTHER" id="PTHR34667:SF1">
    <property type="entry name" value="D-AMINOACYL-TRNA DEACYLASE"/>
    <property type="match status" value="1"/>
</dbReference>
<comment type="function">
    <text evidence="4">D-aminoacyl-tRNA deacylase with broad substrate specificity. By recycling D-aminoacyl-tRNA to D-amino acids and free tRNA molecules, this enzyme counteracts the toxicity associated with the formation of D-aminoacyl-tRNA entities in vivo.</text>
</comment>
<dbReference type="EC" id="3.1.1.96" evidence="4"/>
<dbReference type="AlphaFoldDB" id="A0A830FD46"/>
<reference evidence="5" key="2">
    <citation type="submission" date="2020-09" db="EMBL/GenBank/DDBJ databases">
        <authorList>
            <person name="Sun Q."/>
            <person name="Ohkuma M."/>
        </authorList>
    </citation>
    <scope>NUCLEOTIDE SEQUENCE</scope>
    <source>
        <strain evidence="5">JCM 19596</strain>
    </source>
</reference>
<comment type="caution">
    <text evidence="5">The sequence shown here is derived from an EMBL/GenBank/DDBJ whole genome shotgun (WGS) entry which is preliminary data.</text>
</comment>
<keyword evidence="2 4" id="KW-0378">Hydrolase</keyword>
<evidence type="ECO:0000256" key="4">
    <source>
        <dbReference type="HAMAP-Rule" id="MF_00562"/>
    </source>
</evidence>
<name>A0A830FD46_9EURY</name>
<dbReference type="RefSeq" id="WP_188978758.1">
    <property type="nucleotide sequence ID" value="NZ_BMPG01000002.1"/>
</dbReference>
<dbReference type="Proteomes" id="UP000607197">
    <property type="component" value="Unassembled WGS sequence"/>
</dbReference>
<keyword evidence="3 4" id="KW-0862">Zinc</keyword>
<dbReference type="Gene3D" id="3.40.50.10700">
    <property type="entry name" value="AF0625-like"/>
    <property type="match status" value="1"/>
</dbReference>
<dbReference type="HAMAP" id="MF_00562">
    <property type="entry name" value="Deacylase_DtdA"/>
    <property type="match status" value="1"/>
</dbReference>